<dbReference type="EMBL" id="QTSX02002227">
    <property type="protein sequence ID" value="KAJ9077029.1"/>
    <property type="molecule type" value="Genomic_DNA"/>
</dbReference>
<sequence>MSQLATQASTQETIQLDQGSSPAHWKTNPAERQAILDYLKLFGKQFPILSSNDVYHLLTYPDDNDSLQAKQLLIQHMELAKLDIKLFQASLYTGCIEYINSKPAPDGRYFLVRFILQKCINLYYFTDTLEEPIVSMEH</sequence>
<reference evidence="1" key="1">
    <citation type="submission" date="2022-04" db="EMBL/GenBank/DDBJ databases">
        <title>Genome of the entomopathogenic fungus Entomophthora muscae.</title>
        <authorList>
            <person name="Elya C."/>
            <person name="Lovett B.R."/>
            <person name="Lee E."/>
            <person name="Macias A.M."/>
            <person name="Hajek A.E."/>
            <person name="De Bivort B.L."/>
            <person name="Kasson M.T."/>
            <person name="De Fine Licht H.H."/>
            <person name="Stajich J.E."/>
        </authorList>
    </citation>
    <scope>NUCLEOTIDE SEQUENCE</scope>
    <source>
        <strain evidence="1">Berkeley</strain>
    </source>
</reference>
<protein>
    <submittedName>
        <fullName evidence="1">Uncharacterized protein</fullName>
    </submittedName>
</protein>
<proteinExistence type="predicted"/>
<evidence type="ECO:0000313" key="2">
    <source>
        <dbReference type="Proteomes" id="UP001165960"/>
    </source>
</evidence>
<comment type="caution">
    <text evidence="1">The sequence shown here is derived from an EMBL/GenBank/DDBJ whole genome shotgun (WGS) entry which is preliminary data.</text>
</comment>
<name>A0ACC2TQV6_9FUNG</name>
<organism evidence="1 2">
    <name type="scientific">Entomophthora muscae</name>
    <dbReference type="NCBI Taxonomy" id="34485"/>
    <lineage>
        <taxon>Eukaryota</taxon>
        <taxon>Fungi</taxon>
        <taxon>Fungi incertae sedis</taxon>
        <taxon>Zoopagomycota</taxon>
        <taxon>Entomophthoromycotina</taxon>
        <taxon>Entomophthoromycetes</taxon>
        <taxon>Entomophthorales</taxon>
        <taxon>Entomophthoraceae</taxon>
        <taxon>Entomophthora</taxon>
    </lineage>
</organism>
<keyword evidence="2" id="KW-1185">Reference proteome</keyword>
<accession>A0ACC2TQV6</accession>
<gene>
    <name evidence="1" type="ORF">DSO57_1020656</name>
</gene>
<dbReference type="Proteomes" id="UP001165960">
    <property type="component" value="Unassembled WGS sequence"/>
</dbReference>
<evidence type="ECO:0000313" key="1">
    <source>
        <dbReference type="EMBL" id="KAJ9077029.1"/>
    </source>
</evidence>